<sequence>MHDDRQTHWVTATIPSFQIFPLRVHFVLTDMATEAGWAGIRPVAMWIVGANTLTRATVRRADLDSQSNNLRVVVGMSGWHSRSVERLAHEHGRPIDEGVLLAHRNEDIATKASATADPVDGHISRMCLIDNFARGSVVFAIMDRVYGSAPLGCLNHGEDGLAAPIAQDTVVTIHGRDVTLSTEQREAIALGVGDIPITAIQAVFGTGKTVVGAIIAARWTTGGAFVLATASSNAAVARIAQTMLSPSDYRDLNV</sequence>
<gene>
    <name evidence="1" type="primary">Necator_2022.05.29.01.08.g104</name>
    <name evidence="1" type="ORF">RB195_026551</name>
</gene>
<evidence type="ECO:0000313" key="2">
    <source>
        <dbReference type="Proteomes" id="UP001303046"/>
    </source>
</evidence>
<keyword evidence="2" id="KW-1185">Reference proteome</keyword>
<comment type="caution">
    <text evidence="1">The sequence shown here is derived from an EMBL/GenBank/DDBJ whole genome shotgun (WGS) entry which is preliminary data.</text>
</comment>
<dbReference type="SUPFAM" id="SSF52540">
    <property type="entry name" value="P-loop containing nucleoside triphosphate hydrolases"/>
    <property type="match status" value="1"/>
</dbReference>
<accession>A0ABR1EZS1</accession>
<evidence type="ECO:0000313" key="1">
    <source>
        <dbReference type="EMBL" id="KAK6767341.1"/>
    </source>
</evidence>
<reference evidence="1 2" key="1">
    <citation type="submission" date="2023-08" db="EMBL/GenBank/DDBJ databases">
        <title>A Necator americanus chromosomal reference genome.</title>
        <authorList>
            <person name="Ilik V."/>
            <person name="Petrzelkova K.J."/>
            <person name="Pardy F."/>
            <person name="Fuh T."/>
            <person name="Niatou-Singa F.S."/>
            <person name="Gouil Q."/>
            <person name="Baker L."/>
            <person name="Ritchie M.E."/>
            <person name="Jex A.R."/>
            <person name="Gazzola D."/>
            <person name="Li H."/>
            <person name="Toshio Fujiwara R."/>
            <person name="Zhan B."/>
            <person name="Aroian R.V."/>
            <person name="Pafco B."/>
            <person name="Schwarz E.M."/>
        </authorList>
    </citation>
    <scope>NUCLEOTIDE SEQUENCE [LARGE SCALE GENOMIC DNA]</scope>
    <source>
        <strain evidence="1 2">Aroian</strain>
        <tissue evidence="1">Whole animal</tissue>
    </source>
</reference>
<organism evidence="1 2">
    <name type="scientific">Necator americanus</name>
    <name type="common">Human hookworm</name>
    <dbReference type="NCBI Taxonomy" id="51031"/>
    <lineage>
        <taxon>Eukaryota</taxon>
        <taxon>Metazoa</taxon>
        <taxon>Ecdysozoa</taxon>
        <taxon>Nematoda</taxon>
        <taxon>Chromadorea</taxon>
        <taxon>Rhabditida</taxon>
        <taxon>Rhabditina</taxon>
        <taxon>Rhabditomorpha</taxon>
        <taxon>Strongyloidea</taxon>
        <taxon>Ancylostomatidae</taxon>
        <taxon>Bunostominae</taxon>
        <taxon>Necator</taxon>
    </lineage>
</organism>
<dbReference type="Gene3D" id="3.40.50.300">
    <property type="entry name" value="P-loop containing nucleotide triphosphate hydrolases"/>
    <property type="match status" value="1"/>
</dbReference>
<dbReference type="InterPro" id="IPR027417">
    <property type="entry name" value="P-loop_NTPase"/>
</dbReference>
<dbReference type="Proteomes" id="UP001303046">
    <property type="component" value="Unassembled WGS sequence"/>
</dbReference>
<evidence type="ECO:0008006" key="3">
    <source>
        <dbReference type="Google" id="ProtNLM"/>
    </source>
</evidence>
<proteinExistence type="predicted"/>
<dbReference type="EMBL" id="JAVFWL010000008">
    <property type="protein sequence ID" value="KAK6767341.1"/>
    <property type="molecule type" value="Genomic_DNA"/>
</dbReference>
<protein>
    <recommendedName>
        <fullName evidence="3">DNA2/NAM7 helicase helicase domain-containing protein</fullName>
    </recommendedName>
</protein>
<name>A0ABR1EZS1_NECAM</name>